<proteinExistence type="predicted"/>
<organism evidence="1 2">
    <name type="scientific">Candidatus Methanoperedens nitratireducens</name>
    <dbReference type="NCBI Taxonomy" id="1392998"/>
    <lineage>
        <taxon>Archaea</taxon>
        <taxon>Methanobacteriati</taxon>
        <taxon>Methanobacteriota</taxon>
        <taxon>Stenosarchaea group</taxon>
        <taxon>Methanomicrobia</taxon>
        <taxon>Methanosarcinales</taxon>
        <taxon>ANME-2 cluster</taxon>
        <taxon>Candidatus Methanoperedentaceae</taxon>
        <taxon>Candidatus Methanoperedens</taxon>
    </lineage>
</organism>
<sequence length="99" mass="10902">MSGSYSRHSFSMPCLMPQDAHIKPSMATITRRTTRTTAIFWKRLNDAAKNATYIIANINPPNKTAMDTATLGASPGGTSRLSFWSIISYTSHDIISRPP</sequence>
<accession>A0A284VKZ3</accession>
<protein>
    <submittedName>
        <fullName evidence="1">Uncharacterized protein</fullName>
    </submittedName>
</protein>
<reference evidence="2" key="1">
    <citation type="submission" date="2017-06" db="EMBL/GenBank/DDBJ databases">
        <authorList>
            <person name="Cremers G."/>
        </authorList>
    </citation>
    <scope>NUCLEOTIDE SEQUENCE [LARGE SCALE GENOMIC DNA]</scope>
</reference>
<dbReference type="Proteomes" id="UP000218615">
    <property type="component" value="Unassembled WGS sequence"/>
</dbReference>
<keyword evidence="2" id="KW-1185">Reference proteome</keyword>
<gene>
    <name evidence="1" type="ORF">MNV_1410004</name>
</gene>
<dbReference type="AlphaFoldDB" id="A0A284VKZ3"/>
<name>A0A284VKZ3_9EURY</name>
<evidence type="ECO:0000313" key="2">
    <source>
        <dbReference type="Proteomes" id="UP000218615"/>
    </source>
</evidence>
<dbReference type="EMBL" id="FZMP01000048">
    <property type="protein sequence ID" value="SNQ59928.1"/>
    <property type="molecule type" value="Genomic_DNA"/>
</dbReference>
<evidence type="ECO:0000313" key="1">
    <source>
        <dbReference type="EMBL" id="SNQ59928.1"/>
    </source>
</evidence>